<keyword evidence="1" id="KW-1133">Transmembrane helix</keyword>
<dbReference type="InterPro" id="IPR036249">
    <property type="entry name" value="Thioredoxin-like_sf"/>
</dbReference>
<dbReference type="InterPro" id="IPR012336">
    <property type="entry name" value="Thioredoxin-like_fold"/>
</dbReference>
<dbReference type="Gene3D" id="3.40.30.10">
    <property type="entry name" value="Glutaredoxin"/>
    <property type="match status" value="1"/>
</dbReference>
<name>A0A1X4G7R8_9CYAN</name>
<protein>
    <recommendedName>
        <fullName evidence="2">Thioredoxin-like fold domain-containing protein</fullName>
    </recommendedName>
</protein>
<dbReference type="SUPFAM" id="SSF52833">
    <property type="entry name" value="Thioredoxin-like"/>
    <property type="match status" value="1"/>
</dbReference>
<evidence type="ECO:0000256" key="1">
    <source>
        <dbReference type="SAM" id="Phobius"/>
    </source>
</evidence>
<dbReference type="RefSeq" id="WP_085727892.1">
    <property type="nucleotide sequence ID" value="NZ_NBYN01000040.1"/>
</dbReference>
<evidence type="ECO:0000313" key="4">
    <source>
        <dbReference type="Proteomes" id="UP000192997"/>
    </source>
</evidence>
<feature type="domain" description="Thioredoxin-like fold" evidence="2">
    <location>
        <begin position="79"/>
        <end position="169"/>
    </location>
</feature>
<evidence type="ECO:0000313" key="3">
    <source>
        <dbReference type="EMBL" id="OSO91895.1"/>
    </source>
</evidence>
<keyword evidence="1" id="KW-0812">Transmembrane</keyword>
<feature type="transmembrane region" description="Helical" evidence="1">
    <location>
        <begin position="20"/>
        <end position="40"/>
    </location>
</feature>
<accession>A0A1X4G7R8</accession>
<proteinExistence type="predicted"/>
<comment type="caution">
    <text evidence="3">The sequence shown here is derived from an EMBL/GenBank/DDBJ whole genome shotgun (WGS) entry which is preliminary data.</text>
</comment>
<gene>
    <name evidence="3" type="ORF">B7O87_07390</name>
</gene>
<reference evidence="4" key="1">
    <citation type="submission" date="2017-04" db="EMBL/GenBank/DDBJ databases">
        <authorList>
            <person name="Abreu V.A."/>
            <person name="Popin R.V."/>
            <person name="Rigonato J."/>
            <person name="Andreote A.P."/>
            <person name="Schaker P.C."/>
            <person name="Hoff-Risseti C."/>
            <person name="Alvarenga D.O."/>
            <person name="Varani A.M."/>
            <person name="Fiore M.F."/>
        </authorList>
    </citation>
    <scope>NUCLEOTIDE SEQUENCE [LARGE SCALE GENOMIC DNA]</scope>
    <source>
        <strain evidence="4">CENA303</strain>
    </source>
</reference>
<dbReference type="Pfam" id="PF13098">
    <property type="entry name" value="Thioredoxin_2"/>
    <property type="match status" value="1"/>
</dbReference>
<evidence type="ECO:0000259" key="2">
    <source>
        <dbReference type="Pfam" id="PF13098"/>
    </source>
</evidence>
<dbReference type="AlphaFoldDB" id="A0A1X4G7R8"/>
<sequence>MNEIEFPFLLASLTGKWQRFCLQFLLFLVCLLIIATGINIDTALAGSKDDRYEGNIFVVFAGNGSLVPPKQTLEQSLAEHKPILLTFYIDDSRDCKQYAVFISQTQALYGREVRIIPVSVDAIPPKKVYNPNEPGYYYSGSVPQIVIFDQSGKVVLNKNGQVPFEEIDDKFRQVFNLAPRDQSIKYQQRSFNEYSSELSP</sequence>
<organism evidence="3 4">
    <name type="scientific">Cylindrospermopsis raciborskii CENA303</name>
    <dbReference type="NCBI Taxonomy" id="1170769"/>
    <lineage>
        <taxon>Bacteria</taxon>
        <taxon>Bacillati</taxon>
        <taxon>Cyanobacteriota</taxon>
        <taxon>Cyanophyceae</taxon>
        <taxon>Nostocales</taxon>
        <taxon>Aphanizomenonaceae</taxon>
        <taxon>Cylindrospermopsis</taxon>
    </lineage>
</organism>
<dbReference type="Proteomes" id="UP000192997">
    <property type="component" value="Unassembled WGS sequence"/>
</dbReference>
<dbReference type="EMBL" id="NBYN01000040">
    <property type="protein sequence ID" value="OSO91895.1"/>
    <property type="molecule type" value="Genomic_DNA"/>
</dbReference>
<dbReference type="NCBIfam" id="NF038096">
    <property type="entry name" value="thylak_slr1796"/>
    <property type="match status" value="1"/>
</dbReference>
<dbReference type="InterPro" id="IPR048069">
    <property type="entry name" value="Thylak_slr1796"/>
</dbReference>
<keyword evidence="1" id="KW-0472">Membrane</keyword>